<dbReference type="InterPro" id="IPR000182">
    <property type="entry name" value="GNAT_dom"/>
</dbReference>
<evidence type="ECO:0000313" key="2">
    <source>
        <dbReference type="EMBL" id="KYO49886.1"/>
    </source>
</evidence>
<dbReference type="PANTHER" id="PTHR43072">
    <property type="entry name" value="N-ACETYLTRANSFERASE"/>
    <property type="match status" value="1"/>
</dbReference>
<dbReference type="GeneID" id="97240473"/>
<name>A0A162JU30_9PROT</name>
<dbReference type="Proteomes" id="UP000075787">
    <property type="component" value="Unassembled WGS sequence"/>
</dbReference>
<sequence length="191" mass="20709">MAVLTMPKPDRHPLPQPGVVVRDATEADMAQVHAIYSYYVSNTTVSFELAAPDLNEMRARRLAALDRGLPFLVAVEAGEVKAFAYASPFRMRAAYRFTVENSVYVGRGQTGRGLGRAVLAELVRRCTAAGFRQMVAVIGHPGNPASLALHQGLGFTHAGEFKAIGYKFGRWIDAIMLQRSLGEGSSTAPED</sequence>
<dbReference type="InterPro" id="IPR016181">
    <property type="entry name" value="Acyl_CoA_acyltransferase"/>
</dbReference>
<organism evidence="2 3">
    <name type="scientific">Tistrella mobilis</name>
    <dbReference type="NCBI Taxonomy" id="171437"/>
    <lineage>
        <taxon>Bacteria</taxon>
        <taxon>Pseudomonadati</taxon>
        <taxon>Pseudomonadota</taxon>
        <taxon>Alphaproteobacteria</taxon>
        <taxon>Geminicoccales</taxon>
        <taxon>Geminicoccaceae</taxon>
        <taxon>Tistrella</taxon>
    </lineage>
</organism>
<protein>
    <submittedName>
        <fullName evidence="2">GCN5 family acetyltransferase</fullName>
    </submittedName>
</protein>
<dbReference type="RefSeq" id="WP_014744177.1">
    <property type="nucleotide sequence ID" value="NZ_CP121013.1"/>
</dbReference>
<evidence type="ECO:0000259" key="1">
    <source>
        <dbReference type="PROSITE" id="PS51186"/>
    </source>
</evidence>
<dbReference type="Pfam" id="PF13420">
    <property type="entry name" value="Acetyltransf_4"/>
    <property type="match status" value="1"/>
</dbReference>
<gene>
    <name evidence="2" type="ORF">AUP44_15240</name>
</gene>
<evidence type="ECO:0000313" key="3">
    <source>
        <dbReference type="Proteomes" id="UP000075787"/>
    </source>
</evidence>
<dbReference type="GO" id="GO:0016747">
    <property type="term" value="F:acyltransferase activity, transferring groups other than amino-acyl groups"/>
    <property type="evidence" value="ECO:0007669"/>
    <property type="project" value="InterPro"/>
</dbReference>
<dbReference type="EMBL" id="LPZR01000213">
    <property type="protein sequence ID" value="KYO49886.1"/>
    <property type="molecule type" value="Genomic_DNA"/>
</dbReference>
<dbReference type="PANTHER" id="PTHR43072:SF8">
    <property type="entry name" value="ACYLTRANSFERASE FABY-RELATED"/>
    <property type="match status" value="1"/>
</dbReference>
<reference evidence="2 3" key="1">
    <citation type="submission" date="2015-12" db="EMBL/GenBank/DDBJ databases">
        <title>Genome sequence of Tistrella mobilis MCCC 1A02139.</title>
        <authorList>
            <person name="Lu L."/>
            <person name="Lai Q."/>
            <person name="Shao Z."/>
            <person name="Qian P."/>
        </authorList>
    </citation>
    <scope>NUCLEOTIDE SEQUENCE [LARGE SCALE GENOMIC DNA]</scope>
    <source>
        <strain evidence="2 3">MCCC 1A02139</strain>
    </source>
</reference>
<dbReference type="PROSITE" id="PS51186">
    <property type="entry name" value="GNAT"/>
    <property type="match status" value="1"/>
</dbReference>
<dbReference type="CDD" id="cd04301">
    <property type="entry name" value="NAT_SF"/>
    <property type="match status" value="1"/>
</dbReference>
<dbReference type="AlphaFoldDB" id="A0A162JU30"/>
<accession>A0A162JU30</accession>
<dbReference type="OMA" id="FRQMIGY"/>
<comment type="caution">
    <text evidence="2">The sequence shown here is derived from an EMBL/GenBank/DDBJ whole genome shotgun (WGS) entry which is preliminary data.</text>
</comment>
<dbReference type="Gene3D" id="3.40.630.30">
    <property type="match status" value="1"/>
</dbReference>
<proteinExistence type="predicted"/>
<feature type="domain" description="N-acetyltransferase" evidence="1">
    <location>
        <begin position="19"/>
        <end position="182"/>
    </location>
</feature>
<dbReference type="SUPFAM" id="SSF55729">
    <property type="entry name" value="Acyl-CoA N-acyltransferases (Nat)"/>
    <property type="match status" value="1"/>
</dbReference>
<keyword evidence="2" id="KW-0808">Transferase</keyword>